<feature type="signal peptide" evidence="1">
    <location>
        <begin position="1"/>
        <end position="18"/>
    </location>
</feature>
<sequence length="922" mass="94923">MKLTKSVLSLLVASALMAGCSDDDDDEDVVEPMGEAFVRVVHASPDAPNVNVYVDGNEVLSDVAYQEASGFLNLPEGTYNIRVEAIVPGGNIDVFEGDVAVDSDMQYNVVAVGYAAGLLQPTALDSTTFTPVIVPRDAEYDESMLRLQVLHGAPDVGLVGVHVTGPDDELSDSTELTELDYGDFTMDPVLVAAGSYRVRLTDPDDASVVAFDSGTLDLSAGGDLFITATSNTGAGTAPVNLLVMDGATGEDGNDAGVIGDANLEAEVRITHAINSVGGVDVWVNGTAPEMGSPLYNLMFPYTTPMEGYLSLAAGSYDFDVALTGTMDVAISAADVMLEGGMRYNVFAIPQGAGDVGPSLWPVVIDDRAVATESKLRVLHISPEAGDVDIYLSADDMIDAEDTVLAGVPYLGDSGTLSVAPGMYYLMVTPAGDMDTIALGPLMLNLEGGMVYTAAAVTDPMNETGVAIEGIDVGLIGLDALMIAPGDPLVRVLHASPDAPDVNVLVDGEVALPGVDYKVASGLIELPAGTHTVQIDALDPDGEVLATVLPETELNLMAGYTYNISATGYAAELGMDSTTAFGPNIVATETRALAGDKVRVMIQHGAPNAPQVDIYVTAPDADLSAADPLTTLAFNEYTMSPVVVPAGDYQVRITPAGDSTVVYNSGTLSLAGGSDLFISAVENTGAGDKLVALAVMDGVADENGNDAAIVYDTATGSDVQVIHTVAAAPLVDVYVNDGLAIDDFAFMATTGGYVGLDAGMTTLDVTASDAVDNSSPVITADVDLMASYSYSVLAIGDGSDTKPLALWPLVDMPRSIATEAMIRFAHAATGAPLVDIYLSADATLDSGDAMLVEDLDYNETASLSVTAATSGYVFVAVADTLTAAIGPIMIQADLGGVYTVVAIDDGMGGFSVIDVDGIAAAPM</sequence>
<dbReference type="PROSITE" id="PS51257">
    <property type="entry name" value="PROKAR_LIPOPROTEIN"/>
    <property type="match status" value="1"/>
</dbReference>
<dbReference type="InterPro" id="IPR025510">
    <property type="entry name" value="DUF4397"/>
</dbReference>
<feature type="domain" description="DUF4397" evidence="2">
    <location>
        <begin position="488"/>
        <end position="614"/>
    </location>
</feature>
<organism evidence="3 4">
    <name type="scientific">Corallincola platygyrae</name>
    <dbReference type="NCBI Taxonomy" id="1193278"/>
    <lineage>
        <taxon>Bacteria</taxon>
        <taxon>Pseudomonadati</taxon>
        <taxon>Pseudomonadota</taxon>
        <taxon>Gammaproteobacteria</taxon>
        <taxon>Alteromonadales</taxon>
        <taxon>Psychromonadaceae</taxon>
        <taxon>Corallincola</taxon>
    </lineage>
</organism>
<keyword evidence="1" id="KW-0732">Signal</keyword>
<protein>
    <submittedName>
        <fullName evidence="3">DUF4397 domain-containing protein</fullName>
    </submittedName>
</protein>
<gene>
    <name evidence="3" type="ORF">ACFSJ3_11955</name>
</gene>
<keyword evidence="4" id="KW-1185">Reference proteome</keyword>
<feature type="domain" description="DUF4397" evidence="2">
    <location>
        <begin position="36"/>
        <end position="160"/>
    </location>
</feature>
<evidence type="ECO:0000256" key="1">
    <source>
        <dbReference type="SAM" id="SignalP"/>
    </source>
</evidence>
<feature type="chain" id="PRO_5045340059" evidence="1">
    <location>
        <begin position="19"/>
        <end position="922"/>
    </location>
</feature>
<proteinExistence type="predicted"/>
<name>A0ABW4XQD6_9GAMM</name>
<dbReference type="EMBL" id="JBHUHT010000012">
    <property type="protein sequence ID" value="MFD2096701.1"/>
    <property type="molecule type" value="Genomic_DNA"/>
</dbReference>
<evidence type="ECO:0000313" key="3">
    <source>
        <dbReference type="EMBL" id="MFD2096701.1"/>
    </source>
</evidence>
<dbReference type="Pfam" id="PF14344">
    <property type="entry name" value="DUF4397"/>
    <property type="match status" value="4"/>
</dbReference>
<accession>A0ABW4XQD6</accession>
<feature type="domain" description="DUF4397" evidence="2">
    <location>
        <begin position="716"/>
        <end position="836"/>
    </location>
</feature>
<evidence type="ECO:0000313" key="4">
    <source>
        <dbReference type="Proteomes" id="UP001597380"/>
    </source>
</evidence>
<evidence type="ECO:0000259" key="2">
    <source>
        <dbReference type="Pfam" id="PF14344"/>
    </source>
</evidence>
<dbReference type="RefSeq" id="WP_345338906.1">
    <property type="nucleotide sequence ID" value="NZ_BAABLI010000008.1"/>
</dbReference>
<comment type="caution">
    <text evidence="3">The sequence shown here is derived from an EMBL/GenBank/DDBJ whole genome shotgun (WGS) entry which is preliminary data.</text>
</comment>
<feature type="domain" description="DUF4397" evidence="2">
    <location>
        <begin position="265"/>
        <end position="390"/>
    </location>
</feature>
<reference evidence="4" key="1">
    <citation type="journal article" date="2019" name="Int. J. Syst. Evol. Microbiol.">
        <title>The Global Catalogue of Microorganisms (GCM) 10K type strain sequencing project: providing services to taxonomists for standard genome sequencing and annotation.</title>
        <authorList>
            <consortium name="The Broad Institute Genomics Platform"/>
            <consortium name="The Broad Institute Genome Sequencing Center for Infectious Disease"/>
            <person name="Wu L."/>
            <person name="Ma J."/>
        </authorList>
    </citation>
    <scope>NUCLEOTIDE SEQUENCE [LARGE SCALE GENOMIC DNA]</scope>
    <source>
        <strain evidence="4">CGMCC 1.10992</strain>
    </source>
</reference>
<dbReference type="Proteomes" id="UP001597380">
    <property type="component" value="Unassembled WGS sequence"/>
</dbReference>